<evidence type="ECO:0000313" key="1">
    <source>
        <dbReference type="EMBL" id="AVK07640.1"/>
    </source>
</evidence>
<dbReference type="EMBL" id="CP027169">
    <property type="protein sequence ID" value="AVK07640.1"/>
    <property type="molecule type" value="Genomic_DNA"/>
</dbReference>
<reference evidence="1 2" key="1">
    <citation type="submission" date="2018-02" db="EMBL/GenBank/DDBJ databases">
        <title>FDA/CDC Antimicrobial Resistant Isolate Bank Genome Sequencing.</title>
        <authorList>
            <person name="Benahmed F.H."/>
            <person name="Lutgring J.D."/>
            <person name="Yoo B."/>
            <person name="Machado M."/>
            <person name="Brown A."/>
            <person name="McAllister G."/>
            <person name="Perry A."/>
            <person name="Halpin A.L."/>
            <person name="Vavikolanu K."/>
            <person name="Ott S."/>
            <person name="Zhao X."/>
            <person name="Tallon L.J."/>
            <person name="Sadzewicz L."/>
            <person name="Aluvathingal J."/>
            <person name="Nadendla S."/>
            <person name="Voskania-kordi A."/>
            <person name="Simonyan V."/>
            <person name="Patel J."/>
            <person name="Shawar R.M."/>
        </authorList>
    </citation>
    <scope>NUCLEOTIDE SEQUENCE [LARGE SCALE GENOMIC DNA]</scope>
    <source>
        <strain evidence="1 2">AR_0356</strain>
    </source>
</reference>
<evidence type="ECO:0000313" key="2">
    <source>
        <dbReference type="Proteomes" id="UP000238390"/>
    </source>
</evidence>
<sequence length="37" mass="3672">MSFLCKVVAGTAGTCNENALRAGHPLAGKRATQGVAA</sequence>
<dbReference type="Proteomes" id="UP000238390">
    <property type="component" value="Chromosome"/>
</dbReference>
<dbReference type="AlphaFoldDB" id="A0A2R3J0H7"/>
<accession>A0A2R3J0H7</accession>
<gene>
    <name evidence="1" type="ORF">CSB93_4162</name>
</gene>
<protein>
    <submittedName>
        <fullName evidence="1">Uncharacterized protein</fullName>
    </submittedName>
</protein>
<proteinExistence type="predicted"/>
<name>A0A2R3J0H7_9PSED</name>
<organism evidence="1 2">
    <name type="scientific">Pseudomonas paraeruginosa</name>
    <dbReference type="NCBI Taxonomy" id="2994495"/>
    <lineage>
        <taxon>Bacteria</taxon>
        <taxon>Pseudomonadati</taxon>
        <taxon>Pseudomonadota</taxon>
        <taxon>Gammaproteobacteria</taxon>
        <taxon>Pseudomonadales</taxon>
        <taxon>Pseudomonadaceae</taxon>
        <taxon>Pseudomonas</taxon>
    </lineage>
</organism>
<keyword evidence="2" id="KW-1185">Reference proteome</keyword>